<keyword evidence="11" id="KW-0862">Zinc</keyword>
<dbReference type="SUPFAM" id="SSF53098">
    <property type="entry name" value="Ribonuclease H-like"/>
    <property type="match status" value="1"/>
</dbReference>
<evidence type="ECO:0000259" key="13">
    <source>
        <dbReference type="PROSITE" id="PS50089"/>
    </source>
</evidence>
<protein>
    <recommendedName>
        <fullName evidence="5">RBR-type E3 ubiquitin transferase</fullName>
        <ecNumber evidence="5">2.3.2.31</ecNumber>
    </recommendedName>
</protein>
<keyword evidence="6" id="KW-0808">Transferase</keyword>
<dbReference type="CDD" id="cd22584">
    <property type="entry name" value="Rcat_RBR_unk"/>
    <property type="match status" value="1"/>
</dbReference>
<dbReference type="Proteomes" id="UP001318860">
    <property type="component" value="Unassembled WGS sequence"/>
</dbReference>
<dbReference type="PANTHER" id="PTHR11685">
    <property type="entry name" value="RBR FAMILY RING FINGER AND IBR DOMAIN-CONTAINING"/>
    <property type="match status" value="1"/>
</dbReference>
<evidence type="ECO:0000313" key="16">
    <source>
        <dbReference type="Proteomes" id="UP001318860"/>
    </source>
</evidence>
<feature type="domain" description="RING-type" evidence="13">
    <location>
        <begin position="278"/>
        <end position="325"/>
    </location>
</feature>
<evidence type="ECO:0000256" key="2">
    <source>
        <dbReference type="ARBA" id="ARBA00001947"/>
    </source>
</evidence>
<evidence type="ECO:0000256" key="6">
    <source>
        <dbReference type="ARBA" id="ARBA00022679"/>
    </source>
</evidence>
<dbReference type="InterPro" id="IPR001841">
    <property type="entry name" value="Znf_RING"/>
</dbReference>
<dbReference type="Pfam" id="PF00097">
    <property type="entry name" value="zf-C3HC4"/>
    <property type="match status" value="1"/>
</dbReference>
<keyword evidence="10" id="KW-0833">Ubl conjugation pathway</keyword>
<feature type="domain" description="RING-type" evidence="14">
    <location>
        <begin position="274"/>
        <end position="492"/>
    </location>
</feature>
<keyword evidence="7" id="KW-0479">Metal-binding</keyword>
<dbReference type="SMART" id="SM00647">
    <property type="entry name" value="IBR"/>
    <property type="match status" value="2"/>
</dbReference>
<dbReference type="InterPro" id="IPR013083">
    <property type="entry name" value="Znf_RING/FYVE/PHD"/>
</dbReference>
<dbReference type="Gene3D" id="3.30.40.10">
    <property type="entry name" value="Zinc/RING finger domain, C3HC4 (zinc finger)"/>
    <property type="match status" value="1"/>
</dbReference>
<gene>
    <name evidence="15" type="ORF">DH2020_028205</name>
</gene>
<dbReference type="CDD" id="cd22582">
    <property type="entry name" value="BRcat_RBR_unk"/>
    <property type="match status" value="1"/>
</dbReference>
<keyword evidence="16" id="KW-1185">Reference proteome</keyword>
<comment type="catalytic activity">
    <reaction evidence="1">
        <text>[E2 ubiquitin-conjugating enzyme]-S-ubiquitinyl-L-cysteine + [acceptor protein]-L-lysine = [E2 ubiquitin-conjugating enzyme]-L-cysteine + [acceptor protein]-N(6)-ubiquitinyl-L-lysine.</text>
        <dbReference type="EC" id="2.3.2.31"/>
    </reaction>
</comment>
<dbReference type="InterPro" id="IPR018957">
    <property type="entry name" value="Znf_C3HC4_RING-type"/>
</dbReference>
<dbReference type="InterPro" id="IPR002156">
    <property type="entry name" value="RNaseH_domain"/>
</dbReference>
<evidence type="ECO:0000256" key="7">
    <source>
        <dbReference type="ARBA" id="ARBA00022723"/>
    </source>
</evidence>
<evidence type="ECO:0000256" key="8">
    <source>
        <dbReference type="ARBA" id="ARBA00022737"/>
    </source>
</evidence>
<accession>A0ABR0VUZ4</accession>
<dbReference type="InterPro" id="IPR031127">
    <property type="entry name" value="E3_UB_ligase_RBR"/>
</dbReference>
<evidence type="ECO:0000256" key="4">
    <source>
        <dbReference type="ARBA" id="ARBA00005884"/>
    </source>
</evidence>
<evidence type="ECO:0000256" key="12">
    <source>
        <dbReference type="PROSITE-ProRule" id="PRU00175"/>
    </source>
</evidence>
<dbReference type="InterPro" id="IPR002867">
    <property type="entry name" value="IBR_dom"/>
</dbReference>
<dbReference type="InterPro" id="IPR044730">
    <property type="entry name" value="RNase_H-like_dom_plant"/>
</dbReference>
<name>A0ABR0VUZ4_REHGL</name>
<comment type="similarity">
    <text evidence="4">Belongs to the RBR family. Ariadne subfamily.</text>
</comment>
<comment type="function">
    <text evidence="3">Might act as an E3 ubiquitin-protein ligase, or as part of E3 complex, which accepts ubiquitin from specific E2 ubiquitin-conjugating enzymes and then transfers it to substrates.</text>
</comment>
<dbReference type="PROSITE" id="PS50089">
    <property type="entry name" value="ZF_RING_2"/>
    <property type="match status" value="1"/>
</dbReference>
<evidence type="ECO:0000259" key="14">
    <source>
        <dbReference type="PROSITE" id="PS51873"/>
    </source>
</evidence>
<dbReference type="InterPro" id="IPR017907">
    <property type="entry name" value="Znf_RING_CS"/>
</dbReference>
<evidence type="ECO:0000313" key="15">
    <source>
        <dbReference type="EMBL" id="KAK6138041.1"/>
    </source>
</evidence>
<dbReference type="EC" id="2.3.2.31" evidence="5"/>
<comment type="cofactor">
    <cofactor evidence="2">
        <name>Zn(2+)</name>
        <dbReference type="ChEBI" id="CHEBI:29105"/>
    </cofactor>
</comment>
<dbReference type="EMBL" id="JABTTQ020000757">
    <property type="protein sequence ID" value="KAK6138041.1"/>
    <property type="molecule type" value="Genomic_DNA"/>
</dbReference>
<dbReference type="CDD" id="cd06222">
    <property type="entry name" value="RNase_H_like"/>
    <property type="match status" value="1"/>
</dbReference>
<dbReference type="Gene3D" id="3.30.420.10">
    <property type="entry name" value="Ribonuclease H-like superfamily/Ribonuclease H"/>
    <property type="match status" value="1"/>
</dbReference>
<proteinExistence type="inferred from homology"/>
<keyword evidence="8" id="KW-0677">Repeat</keyword>
<dbReference type="PROSITE" id="PS51873">
    <property type="entry name" value="TRIAD"/>
    <property type="match status" value="1"/>
</dbReference>
<evidence type="ECO:0000256" key="11">
    <source>
        <dbReference type="ARBA" id="ARBA00022833"/>
    </source>
</evidence>
<evidence type="ECO:0000256" key="10">
    <source>
        <dbReference type="ARBA" id="ARBA00022786"/>
    </source>
</evidence>
<dbReference type="Pfam" id="PF13456">
    <property type="entry name" value="RVT_3"/>
    <property type="match status" value="1"/>
</dbReference>
<dbReference type="Gene3D" id="1.20.120.1750">
    <property type="match status" value="1"/>
</dbReference>
<dbReference type="InterPro" id="IPR036397">
    <property type="entry name" value="RNaseH_sf"/>
</dbReference>
<dbReference type="InterPro" id="IPR012337">
    <property type="entry name" value="RNaseH-like_sf"/>
</dbReference>
<dbReference type="PROSITE" id="PS00518">
    <property type="entry name" value="ZF_RING_1"/>
    <property type="match status" value="1"/>
</dbReference>
<comment type="caution">
    <text evidence="15">The sequence shown here is derived from an EMBL/GenBank/DDBJ whole genome shotgun (WGS) entry which is preliminary data.</text>
</comment>
<reference evidence="15 16" key="1">
    <citation type="journal article" date="2021" name="Comput. Struct. Biotechnol. J.">
        <title>De novo genome assembly of the potent medicinal plant Rehmannia glutinosa using nanopore technology.</title>
        <authorList>
            <person name="Ma L."/>
            <person name="Dong C."/>
            <person name="Song C."/>
            <person name="Wang X."/>
            <person name="Zheng X."/>
            <person name="Niu Y."/>
            <person name="Chen S."/>
            <person name="Feng W."/>
        </authorList>
    </citation>
    <scope>NUCLEOTIDE SEQUENCE [LARGE SCALE GENOMIC DNA]</scope>
    <source>
        <strain evidence="15">DH-2019</strain>
    </source>
</reference>
<dbReference type="Pfam" id="PF01485">
    <property type="entry name" value="IBR"/>
    <property type="match status" value="2"/>
</dbReference>
<dbReference type="SUPFAM" id="SSF57850">
    <property type="entry name" value="RING/U-box"/>
    <property type="match status" value="3"/>
</dbReference>
<keyword evidence="9 12" id="KW-0863">Zinc-finger</keyword>
<sequence>MEDDTDLAFKLQVEEALTASLLDDAVSSPNNTTCVPYDAVFGASLSNLLQTDNLYKYEQELLDQYKAEVETKRMRFDLSRQIHDRALACEIANVPEAEWRKTGDHVNRPYGEGSSSSNGQVLGFRVYVKGLVERMGLVEGMVGGIGVAICDGNDGLVFELSKSFSGKEQQSNEEFVELKALVEGLDVAVMLDLKRVSIVTDSSLLYQYITGKDPPMTRNVAPLSGQINLLLRKFTHTSASLVAHKEIKFAVELAKNAIALQVNRSAGNSNEKNLTERCAICFEDTSVDQMSAITGCLHRYCFSCMSKHVQFKLLLGSLPKCPYENCKSELKLDSCKKFLTPELFDIMNQRMKEASIPAAEKIYCPYPRCSTLLSKSELKGSMGNSKVVTEVLGGRKCPKCSGIFCINCKVPWHNNMNCLDFKRLNPYPCNEDKKLNSLATKNLWRQCPKCNHMVSLAEGCYHIYCRCGYEFCYTCGAQWKNKKATCTCPIWDERNIVYDE</sequence>
<evidence type="ECO:0000256" key="9">
    <source>
        <dbReference type="ARBA" id="ARBA00022771"/>
    </source>
</evidence>
<evidence type="ECO:0000256" key="5">
    <source>
        <dbReference type="ARBA" id="ARBA00012251"/>
    </source>
</evidence>
<evidence type="ECO:0000256" key="1">
    <source>
        <dbReference type="ARBA" id="ARBA00001798"/>
    </source>
</evidence>
<evidence type="ECO:0000256" key="3">
    <source>
        <dbReference type="ARBA" id="ARBA00003976"/>
    </source>
</evidence>
<dbReference type="InterPro" id="IPR044066">
    <property type="entry name" value="TRIAD_supradom"/>
</dbReference>
<organism evidence="15 16">
    <name type="scientific">Rehmannia glutinosa</name>
    <name type="common">Chinese foxglove</name>
    <dbReference type="NCBI Taxonomy" id="99300"/>
    <lineage>
        <taxon>Eukaryota</taxon>
        <taxon>Viridiplantae</taxon>
        <taxon>Streptophyta</taxon>
        <taxon>Embryophyta</taxon>
        <taxon>Tracheophyta</taxon>
        <taxon>Spermatophyta</taxon>
        <taxon>Magnoliopsida</taxon>
        <taxon>eudicotyledons</taxon>
        <taxon>Gunneridae</taxon>
        <taxon>Pentapetalae</taxon>
        <taxon>asterids</taxon>
        <taxon>lamiids</taxon>
        <taxon>Lamiales</taxon>
        <taxon>Orobanchaceae</taxon>
        <taxon>Rehmannieae</taxon>
        <taxon>Rehmannia</taxon>
    </lineage>
</organism>